<feature type="domain" description="Phage tail fibre protein N-terminal" evidence="1">
    <location>
        <begin position="1"/>
        <end position="150"/>
    </location>
</feature>
<comment type="caution">
    <text evidence="2">The sequence shown here is derived from an EMBL/GenBank/DDBJ whole genome shotgun (WGS) entry which is preliminary data.</text>
</comment>
<dbReference type="RefSeq" id="WP_060799497.1">
    <property type="nucleotide sequence ID" value="NZ_KQ957086.1"/>
</dbReference>
<reference evidence="2 3" key="1">
    <citation type="submission" date="2016-01" db="EMBL/GenBank/DDBJ databases">
        <authorList>
            <person name="Oliw E.H."/>
        </authorList>
    </citation>
    <scope>NUCLEOTIDE SEQUENCE [LARGE SCALE GENOMIC DNA]</scope>
    <source>
        <strain evidence="2 3">CMW7756A</strain>
    </source>
</reference>
<accession>A0A133PS36</accession>
<proteinExistence type="predicted"/>
<dbReference type="Pfam" id="PF12571">
    <property type="entry name" value="Phage_tail_fib"/>
    <property type="match status" value="1"/>
</dbReference>
<evidence type="ECO:0000313" key="3">
    <source>
        <dbReference type="Proteomes" id="UP000070174"/>
    </source>
</evidence>
<protein>
    <recommendedName>
        <fullName evidence="1">Phage tail fibre protein N-terminal domain-containing protein</fullName>
    </recommendedName>
</protein>
<sequence>MAEKFFSLITDIGKRQITNAVALGKKVELSSLCVGDGAGGYYDISESQTQLKNQVWEGGLTKVIVGESNKNEILVEAYIPTDVGGFYIREAGIKDKDGNLIAVAKHPETYKPVGEFGAYKDITIRMILTFSNAANVILKVDPSIVVATQKDLHDLIGNLPSIIDLAAYQKIEEKGKAKGYASLGEDGKVPKSQLPVAEKGLQLGETEDTAFRGDHGKIAYDHALSKHAPTNAYSKEEVDTIINIIKSNMLKLGITSVTAYRGDHGLIAYNHARSKHASPDLYTNAQIDDMLANLKKEIIEELNSNIIEQIIAFS</sequence>
<gene>
    <name evidence="2" type="ORF">HMPREF3229_00155</name>
</gene>
<dbReference type="AlphaFoldDB" id="A0A133PS36"/>
<dbReference type="InterPro" id="IPR051934">
    <property type="entry name" value="Phage_Tail_Fiber_Structural"/>
</dbReference>
<dbReference type="Proteomes" id="UP000070174">
    <property type="component" value="Unassembled WGS sequence"/>
</dbReference>
<evidence type="ECO:0000313" key="2">
    <source>
        <dbReference type="EMBL" id="KXA31627.1"/>
    </source>
</evidence>
<evidence type="ECO:0000259" key="1">
    <source>
        <dbReference type="Pfam" id="PF12571"/>
    </source>
</evidence>
<dbReference type="PATRIC" id="fig|54005.3.peg.154"/>
<dbReference type="PANTHER" id="PTHR35191">
    <property type="entry name" value="PROPHAGE SIDE TAIL FIBER PROTEIN HOMOLOG STFQ-RELATED"/>
    <property type="match status" value="1"/>
</dbReference>
<name>A0A133PS36_9FIRM</name>
<dbReference type="PANTHER" id="PTHR35191:SF1">
    <property type="entry name" value="PROPHAGE SIDE TAIL FIBER PROTEIN HOMOLOG STFQ-RELATED"/>
    <property type="match status" value="1"/>
</dbReference>
<dbReference type="InterPro" id="IPR022225">
    <property type="entry name" value="Phage_tail_fibre_N"/>
</dbReference>
<organism evidence="2">
    <name type="scientific">Peptoniphilus harei</name>
    <dbReference type="NCBI Taxonomy" id="54005"/>
    <lineage>
        <taxon>Bacteria</taxon>
        <taxon>Bacillati</taxon>
        <taxon>Bacillota</taxon>
        <taxon>Tissierellia</taxon>
        <taxon>Tissierellales</taxon>
        <taxon>Peptoniphilaceae</taxon>
        <taxon>Peptoniphilus</taxon>
    </lineage>
</organism>
<dbReference type="EMBL" id="LRQE01000004">
    <property type="protein sequence ID" value="KXA31627.1"/>
    <property type="molecule type" value="Genomic_DNA"/>
</dbReference>